<dbReference type="SUPFAM" id="SSF46785">
    <property type="entry name" value="Winged helix' DNA-binding domain"/>
    <property type="match status" value="1"/>
</dbReference>
<dbReference type="GO" id="GO:0061809">
    <property type="term" value="F:NAD+ nucleosidase activity, cyclic ADP-ribose generating"/>
    <property type="evidence" value="ECO:0007669"/>
    <property type="project" value="UniProtKB-EC"/>
</dbReference>
<evidence type="ECO:0000313" key="9">
    <source>
        <dbReference type="EMBL" id="KAJ9558628.1"/>
    </source>
</evidence>
<dbReference type="InterPro" id="IPR044974">
    <property type="entry name" value="Disease_R_plants"/>
</dbReference>
<dbReference type="InterPro" id="IPR032675">
    <property type="entry name" value="LRR_dom_sf"/>
</dbReference>
<gene>
    <name evidence="9" type="ORF">OSB04_013242</name>
</gene>
<dbReference type="InterPro" id="IPR027417">
    <property type="entry name" value="P-loop_NTPase"/>
</dbReference>
<organism evidence="9 10">
    <name type="scientific">Centaurea solstitialis</name>
    <name type="common">yellow star-thistle</name>
    <dbReference type="NCBI Taxonomy" id="347529"/>
    <lineage>
        <taxon>Eukaryota</taxon>
        <taxon>Viridiplantae</taxon>
        <taxon>Streptophyta</taxon>
        <taxon>Embryophyta</taxon>
        <taxon>Tracheophyta</taxon>
        <taxon>Spermatophyta</taxon>
        <taxon>Magnoliopsida</taxon>
        <taxon>eudicotyledons</taxon>
        <taxon>Gunneridae</taxon>
        <taxon>Pentapetalae</taxon>
        <taxon>asterids</taxon>
        <taxon>campanulids</taxon>
        <taxon>Asterales</taxon>
        <taxon>Asteraceae</taxon>
        <taxon>Carduoideae</taxon>
        <taxon>Cardueae</taxon>
        <taxon>Centaureinae</taxon>
        <taxon>Centaurea</taxon>
    </lineage>
</organism>
<evidence type="ECO:0000259" key="6">
    <source>
        <dbReference type="Pfam" id="PF00931"/>
    </source>
</evidence>
<evidence type="ECO:0000256" key="3">
    <source>
        <dbReference type="ARBA" id="ARBA00022737"/>
    </source>
</evidence>
<dbReference type="Pfam" id="PF20160">
    <property type="entry name" value="C-JID"/>
    <property type="match status" value="1"/>
</dbReference>
<dbReference type="InterPro" id="IPR042197">
    <property type="entry name" value="Apaf_helical"/>
</dbReference>
<dbReference type="InterPro" id="IPR002182">
    <property type="entry name" value="NB-ARC"/>
</dbReference>
<comment type="caution">
    <text evidence="9">The sequence shown here is derived from an EMBL/GenBank/DDBJ whole genome shotgun (WGS) entry which is preliminary data.</text>
</comment>
<evidence type="ECO:0000256" key="1">
    <source>
        <dbReference type="ARBA" id="ARBA00011982"/>
    </source>
</evidence>
<feature type="domain" description="C-JID" evidence="7">
    <location>
        <begin position="826"/>
        <end position="945"/>
    </location>
</feature>
<dbReference type="Pfam" id="PF23282">
    <property type="entry name" value="WHD_ROQ1"/>
    <property type="match status" value="1"/>
</dbReference>
<dbReference type="Gene3D" id="1.10.8.430">
    <property type="entry name" value="Helical domain of apoptotic protease-activating factors"/>
    <property type="match status" value="1"/>
</dbReference>
<dbReference type="Gene3D" id="3.40.50.300">
    <property type="entry name" value="P-loop containing nucleotide triphosphate hydrolases"/>
    <property type="match status" value="1"/>
</dbReference>
<dbReference type="InterPro" id="IPR058192">
    <property type="entry name" value="WHD_ROQ1-like"/>
</dbReference>
<dbReference type="Pfam" id="PF00931">
    <property type="entry name" value="NB-ARC"/>
    <property type="match status" value="1"/>
</dbReference>
<dbReference type="PANTHER" id="PTHR11017:SF585">
    <property type="entry name" value="TIR DOMAIN-CONTAINING PROTEIN"/>
    <property type="match status" value="1"/>
</dbReference>
<reference evidence="9" key="1">
    <citation type="submission" date="2023-03" db="EMBL/GenBank/DDBJ databases">
        <title>Chromosome-scale reference genome and RAD-based genetic map of yellow starthistle (Centaurea solstitialis) reveal putative structural variation and QTLs associated with invader traits.</title>
        <authorList>
            <person name="Reatini B."/>
            <person name="Cang F.A."/>
            <person name="Jiang Q."/>
            <person name="Mckibben M.T.W."/>
            <person name="Barker M.S."/>
            <person name="Rieseberg L.H."/>
            <person name="Dlugosch K.M."/>
        </authorList>
    </citation>
    <scope>NUCLEOTIDE SEQUENCE</scope>
    <source>
        <strain evidence="9">CAN-66</strain>
        <tissue evidence="9">Leaf</tissue>
    </source>
</reference>
<dbReference type="InterPro" id="IPR036390">
    <property type="entry name" value="WH_DNA-bd_sf"/>
</dbReference>
<dbReference type="Proteomes" id="UP001172457">
    <property type="component" value="Chromosome 3"/>
</dbReference>
<comment type="catalytic activity">
    <reaction evidence="5">
        <text>NAD(+) + H2O = ADP-D-ribose + nicotinamide + H(+)</text>
        <dbReference type="Rhea" id="RHEA:16301"/>
        <dbReference type="ChEBI" id="CHEBI:15377"/>
        <dbReference type="ChEBI" id="CHEBI:15378"/>
        <dbReference type="ChEBI" id="CHEBI:17154"/>
        <dbReference type="ChEBI" id="CHEBI:57540"/>
        <dbReference type="ChEBI" id="CHEBI:57967"/>
        <dbReference type="EC" id="3.2.2.6"/>
    </reaction>
    <physiologicalReaction direction="left-to-right" evidence="5">
        <dbReference type="Rhea" id="RHEA:16302"/>
    </physiologicalReaction>
</comment>
<feature type="domain" description="Disease resistance protein Roq1-like winged-helix" evidence="8">
    <location>
        <begin position="283"/>
        <end position="354"/>
    </location>
</feature>
<evidence type="ECO:0000256" key="5">
    <source>
        <dbReference type="ARBA" id="ARBA00047304"/>
    </source>
</evidence>
<evidence type="ECO:0000256" key="4">
    <source>
        <dbReference type="ARBA" id="ARBA00023027"/>
    </source>
</evidence>
<dbReference type="GO" id="GO:0006952">
    <property type="term" value="P:defense response"/>
    <property type="evidence" value="ECO:0007669"/>
    <property type="project" value="InterPro"/>
</dbReference>
<dbReference type="Gene3D" id="3.80.10.10">
    <property type="entry name" value="Ribonuclease Inhibitor"/>
    <property type="match status" value="2"/>
</dbReference>
<sequence>MRRETILIEEIVNNMRIKLDPLLHNKVRPLIGMHSSINIITSWIIDGSLHAADILTIWGMAGIGKTSLAKYIYELHFHVFERSSFIEDIGRRSMQQVNAFLDLQKNLLEDIQKRHLSKLHDVNLGTVNIEKTLLRKRTLLVLDGIDNFEQLDLLVGTIGFHPGSKIIKTTQDGSLTEKSGLFNMNVVPKHTKHLLEGLNEIESLQLLSQHAFKCNAPKKGYKEMSQKVVKHCGGHPLALKVLGSSLFNEDVSAWEDIVDLLKKELNADIQKVLRITYDSLRSENDKELFKHIACFFVGKDREFTEMILKECGFRTNFGLSKLINRCLITVGPRNELTMHQLLQDMGKDLVRQESPTKPWKRSRLWRHEESYDVLKQEKGTTKIQGLVLDIKMIENDTSHGTSTCLEDNFADDLHNKFGVFPLLHWFCKLLSKIWCLFAWFFQFCFSHGNKFEIKTNAFSKMDQLRMLQLNYVQLHGSYKYLPKGLRWLSMHGFPSSYIPLDLQMENMVVLDMSYSNLQKLWKKPKLLPSLKMLNVSFCKFVRIGDFSWLPELERLILAGCGSLIEVCESIGQCKKLVLLDLSYCIKLKRLPRSMGKLKKLRILSIDGCTNLCEFPREISDIESLQVLNASNISIHSQASTRAIVDVVPSSLKSFSVLFSHSLVRLSLRDSNFFDGSIPVDLRSLSELKVVHLCRTPITSLNVENLSRLEVLCMRSCHSLKSVSCIPSTIVYLDACDCPSLGKIKSHSVMQQKIKSLSSLSMTEIERMRKVESLAQVNEKVLRNLGWNDLEDVKNQEVHILDGFRWGKPTKLPVQMLYEFGVFSILFQGRKIPKWFSHRSKGSSISLIVPSSPNKLRGLNVGYVYAYSQHDVWNEEYRTKNQRWIHNAYFRALNVAEDEESIVCARHFMIAKNEMGVGDEITIDIQLHERNDASVTQCGISLVYDDGDN</sequence>
<name>A0AA38TCW2_9ASTR</name>
<dbReference type="EMBL" id="JARYMX010000003">
    <property type="protein sequence ID" value="KAJ9558628.1"/>
    <property type="molecule type" value="Genomic_DNA"/>
</dbReference>
<evidence type="ECO:0000259" key="8">
    <source>
        <dbReference type="Pfam" id="PF23282"/>
    </source>
</evidence>
<proteinExistence type="predicted"/>
<accession>A0AA38TCW2</accession>
<dbReference type="GO" id="GO:0043531">
    <property type="term" value="F:ADP binding"/>
    <property type="evidence" value="ECO:0007669"/>
    <property type="project" value="InterPro"/>
</dbReference>
<feature type="domain" description="NB-ARC" evidence="6">
    <location>
        <begin position="52"/>
        <end position="213"/>
    </location>
</feature>
<keyword evidence="4" id="KW-0520">NAD</keyword>
<keyword evidence="10" id="KW-1185">Reference proteome</keyword>
<evidence type="ECO:0000313" key="10">
    <source>
        <dbReference type="Proteomes" id="UP001172457"/>
    </source>
</evidence>
<dbReference type="EC" id="3.2.2.6" evidence="1"/>
<evidence type="ECO:0000259" key="7">
    <source>
        <dbReference type="Pfam" id="PF20160"/>
    </source>
</evidence>
<keyword evidence="3" id="KW-0677">Repeat</keyword>
<dbReference type="AlphaFoldDB" id="A0AA38TCW2"/>
<dbReference type="PANTHER" id="PTHR11017">
    <property type="entry name" value="LEUCINE-RICH REPEAT-CONTAINING PROTEIN"/>
    <property type="match status" value="1"/>
</dbReference>
<dbReference type="SUPFAM" id="SSF52540">
    <property type="entry name" value="P-loop containing nucleoside triphosphate hydrolases"/>
    <property type="match status" value="1"/>
</dbReference>
<dbReference type="PRINTS" id="PR00364">
    <property type="entry name" value="DISEASERSIST"/>
</dbReference>
<protein>
    <recommendedName>
        <fullName evidence="1">ADP-ribosyl cyclase/cyclic ADP-ribose hydrolase</fullName>
        <ecNumber evidence="1">3.2.2.6</ecNumber>
    </recommendedName>
</protein>
<evidence type="ECO:0000256" key="2">
    <source>
        <dbReference type="ARBA" id="ARBA00022614"/>
    </source>
</evidence>
<dbReference type="SUPFAM" id="SSF52058">
    <property type="entry name" value="L domain-like"/>
    <property type="match status" value="1"/>
</dbReference>
<dbReference type="InterPro" id="IPR045344">
    <property type="entry name" value="C-JID"/>
</dbReference>
<keyword evidence="2" id="KW-0433">Leucine-rich repeat</keyword>